<feature type="compositionally biased region" description="Polar residues" evidence="5">
    <location>
        <begin position="263"/>
        <end position="272"/>
    </location>
</feature>
<accession>A0A232F648</accession>
<feature type="compositionally biased region" description="Polar residues" evidence="5">
    <location>
        <begin position="331"/>
        <end position="345"/>
    </location>
</feature>
<evidence type="ECO:0000313" key="6">
    <source>
        <dbReference type="EMBL" id="OXU26336.1"/>
    </source>
</evidence>
<evidence type="ECO:0000256" key="5">
    <source>
        <dbReference type="SAM" id="MobiDB-lite"/>
    </source>
</evidence>
<feature type="compositionally biased region" description="Polar residues" evidence="5">
    <location>
        <begin position="212"/>
        <end position="223"/>
    </location>
</feature>
<feature type="region of interest" description="Disordered" evidence="5">
    <location>
        <begin position="189"/>
        <end position="380"/>
    </location>
</feature>
<evidence type="ECO:0000256" key="3">
    <source>
        <dbReference type="ARBA" id="ARBA00022490"/>
    </source>
</evidence>
<dbReference type="AlphaFoldDB" id="A0A232F648"/>
<sequence>MSLFGSLMGDCEDDPFFGPHMQSMQRMNSMMNSMFADPFGLMGQMQQMQAPAIMDGHNPHNRMVQMPGMQMMPFGFPPMPSLNIGRMFSNLNGMSNDPNCHSFTSSSIMTMTSGPDGRPQVYQESMSSRTAPGGVKETKKTVSDSRTGTRKMAIGHHIGERAHIIEREQNYQSGDQEERQEFINLEEEEAETFNREWETKTKRTMNAIGGSSYRQQPNPYSRSQQEHRQLALPSTAPAPSSDSRQPSRTQSRPIAKARRAIRTENSTSRANNSKSTSRSAESTTTSSSPRAAHSNGNSSHHQHQHHQHHQQQHQHQHQHQHQQQQQQQQHYETSSTDTPQNLSTTSRKREHSPEIIETIVHNNHKRQSTSPNNSARNSRD</sequence>
<dbReference type="STRING" id="543379.A0A232F648"/>
<keyword evidence="4" id="KW-0597">Phosphoprotein</keyword>
<feature type="compositionally biased region" description="Low complexity" evidence="5">
    <location>
        <begin position="273"/>
        <end position="288"/>
    </location>
</feature>
<name>A0A232F648_9HYME</name>
<reference evidence="6 7" key="1">
    <citation type="journal article" date="2017" name="Curr. Biol.">
        <title>The Evolution of Venom by Co-option of Single-Copy Genes.</title>
        <authorList>
            <person name="Martinson E.O."/>
            <person name="Mrinalini"/>
            <person name="Kelkar Y.D."/>
            <person name="Chang C.H."/>
            <person name="Werren J.H."/>
        </authorList>
    </citation>
    <scope>NUCLEOTIDE SEQUENCE [LARGE SCALE GENOMIC DNA]</scope>
    <source>
        <strain evidence="6 7">Alberta</strain>
        <tissue evidence="6">Whole body</tissue>
    </source>
</reference>
<evidence type="ECO:0008006" key="8">
    <source>
        <dbReference type="Google" id="ProtNLM"/>
    </source>
</evidence>
<keyword evidence="3" id="KW-0963">Cytoplasm</keyword>
<proteinExistence type="inferred from homology"/>
<feature type="compositionally biased region" description="Low complexity" evidence="5">
    <location>
        <begin position="321"/>
        <end position="330"/>
    </location>
</feature>
<dbReference type="EMBL" id="NNAY01000821">
    <property type="protein sequence ID" value="OXU26336.1"/>
    <property type="molecule type" value="Genomic_DNA"/>
</dbReference>
<keyword evidence="7" id="KW-1185">Reference proteome</keyword>
<feature type="compositionally biased region" description="Basic and acidic residues" evidence="5">
    <location>
        <begin position="192"/>
        <end position="201"/>
    </location>
</feature>
<feature type="region of interest" description="Disordered" evidence="5">
    <location>
        <begin position="114"/>
        <end position="147"/>
    </location>
</feature>
<feature type="compositionally biased region" description="Polar residues" evidence="5">
    <location>
        <begin position="368"/>
        <end position="380"/>
    </location>
</feature>
<dbReference type="GO" id="GO:0005737">
    <property type="term" value="C:cytoplasm"/>
    <property type="evidence" value="ECO:0007669"/>
    <property type="project" value="UniProtKB-SubCell"/>
</dbReference>
<comment type="subcellular location">
    <subcellularLocation>
        <location evidence="1">Cytoplasm</location>
    </subcellularLocation>
</comment>
<gene>
    <name evidence="6" type="ORF">TSAR_003126</name>
</gene>
<protein>
    <recommendedName>
        <fullName evidence="8">Myeloid leukemia factor</fullName>
    </recommendedName>
</protein>
<feature type="compositionally biased region" description="Basic residues" evidence="5">
    <location>
        <begin position="300"/>
        <end position="320"/>
    </location>
</feature>
<feature type="compositionally biased region" description="Polar residues" evidence="5">
    <location>
        <begin position="237"/>
        <end position="252"/>
    </location>
</feature>
<evidence type="ECO:0000256" key="4">
    <source>
        <dbReference type="ARBA" id="ARBA00022553"/>
    </source>
</evidence>
<evidence type="ECO:0000256" key="1">
    <source>
        <dbReference type="ARBA" id="ARBA00004496"/>
    </source>
</evidence>
<organism evidence="6 7">
    <name type="scientific">Trichomalopsis sarcophagae</name>
    <dbReference type="NCBI Taxonomy" id="543379"/>
    <lineage>
        <taxon>Eukaryota</taxon>
        <taxon>Metazoa</taxon>
        <taxon>Ecdysozoa</taxon>
        <taxon>Arthropoda</taxon>
        <taxon>Hexapoda</taxon>
        <taxon>Insecta</taxon>
        <taxon>Pterygota</taxon>
        <taxon>Neoptera</taxon>
        <taxon>Endopterygota</taxon>
        <taxon>Hymenoptera</taxon>
        <taxon>Apocrita</taxon>
        <taxon>Proctotrupomorpha</taxon>
        <taxon>Chalcidoidea</taxon>
        <taxon>Pteromalidae</taxon>
        <taxon>Pteromalinae</taxon>
        <taxon>Trichomalopsis</taxon>
    </lineage>
</organism>
<dbReference type="OrthoDB" id="8707547at2759"/>
<dbReference type="Proteomes" id="UP000215335">
    <property type="component" value="Unassembled WGS sequence"/>
</dbReference>
<comment type="caution">
    <text evidence="6">The sequence shown here is derived from an EMBL/GenBank/DDBJ whole genome shotgun (WGS) entry which is preliminary data.</text>
</comment>
<evidence type="ECO:0000313" key="7">
    <source>
        <dbReference type="Proteomes" id="UP000215335"/>
    </source>
</evidence>
<dbReference type="InterPro" id="IPR019376">
    <property type="entry name" value="Myeloid_leukemia_factor"/>
</dbReference>
<dbReference type="PANTHER" id="PTHR13105">
    <property type="entry name" value="MYELOID LEUKEMIA FACTOR"/>
    <property type="match status" value="1"/>
</dbReference>
<comment type="similarity">
    <text evidence="2">Belongs to the MLF family.</text>
</comment>
<dbReference type="Pfam" id="PF10248">
    <property type="entry name" value="Mlf1IP"/>
    <property type="match status" value="1"/>
</dbReference>
<evidence type="ECO:0000256" key="2">
    <source>
        <dbReference type="ARBA" id="ARBA00008332"/>
    </source>
</evidence>